<keyword evidence="5" id="KW-1185">Reference proteome</keyword>
<dbReference type="CDD" id="cd00564">
    <property type="entry name" value="TMP_TenI"/>
    <property type="match status" value="1"/>
</dbReference>
<protein>
    <submittedName>
        <fullName evidence="4">Thiamine-phosphate pyrophosphorylase</fullName>
    </submittedName>
</protein>
<comment type="caution">
    <text evidence="4">The sequence shown here is derived from an EMBL/GenBank/DDBJ whole genome shotgun (WGS) entry which is preliminary data.</text>
</comment>
<gene>
    <name evidence="4" type="ORF">C8N28_2310</name>
</gene>
<accession>A0A4R1LNF8</accession>
<dbReference type="Proteomes" id="UP000294616">
    <property type="component" value="Unassembled WGS sequence"/>
</dbReference>
<evidence type="ECO:0000313" key="5">
    <source>
        <dbReference type="Proteomes" id="UP000294616"/>
    </source>
</evidence>
<dbReference type="PANTHER" id="PTHR20857:SF23">
    <property type="entry name" value="THIAMINE BIOSYNTHETIC BIFUNCTIONAL ENZYME"/>
    <property type="match status" value="1"/>
</dbReference>
<dbReference type="Gene3D" id="3.20.20.70">
    <property type="entry name" value="Aldolase class I"/>
    <property type="match status" value="1"/>
</dbReference>
<proteinExistence type="predicted"/>
<reference evidence="4 5" key="1">
    <citation type="submission" date="2019-03" db="EMBL/GenBank/DDBJ databases">
        <title>Genomic Encyclopedia of Archaeal and Bacterial Type Strains, Phase II (KMG-II): from individual species to whole genera.</title>
        <authorList>
            <person name="Goeker M."/>
        </authorList>
    </citation>
    <scope>NUCLEOTIDE SEQUENCE [LARGE SCALE GENOMIC DNA]</scope>
    <source>
        <strain evidence="4 5">DSM 22554</strain>
    </source>
</reference>
<dbReference type="SUPFAM" id="SSF51391">
    <property type="entry name" value="Thiamin phosphate synthase"/>
    <property type="match status" value="1"/>
</dbReference>
<dbReference type="EMBL" id="SMGO01000003">
    <property type="protein sequence ID" value="TCK80568.1"/>
    <property type="molecule type" value="Genomic_DNA"/>
</dbReference>
<dbReference type="InterPro" id="IPR013785">
    <property type="entry name" value="Aldolase_TIM"/>
</dbReference>
<evidence type="ECO:0000313" key="4">
    <source>
        <dbReference type="EMBL" id="TCK80568.1"/>
    </source>
</evidence>
<evidence type="ECO:0000259" key="3">
    <source>
        <dbReference type="Pfam" id="PF02581"/>
    </source>
</evidence>
<dbReference type="GO" id="GO:0009228">
    <property type="term" value="P:thiamine biosynthetic process"/>
    <property type="evidence" value="ECO:0007669"/>
    <property type="project" value="UniProtKB-KW"/>
</dbReference>
<comment type="pathway">
    <text evidence="1">Cofactor biosynthesis; thiamine diphosphate biosynthesis.</text>
</comment>
<dbReference type="PANTHER" id="PTHR20857">
    <property type="entry name" value="THIAMINE-PHOSPHATE PYROPHOSPHORYLASE"/>
    <property type="match status" value="1"/>
</dbReference>
<feature type="domain" description="Thiamine phosphate synthase/TenI" evidence="3">
    <location>
        <begin position="14"/>
        <end position="194"/>
    </location>
</feature>
<dbReference type="GO" id="GO:0004789">
    <property type="term" value="F:thiamine-phosphate diphosphorylase activity"/>
    <property type="evidence" value="ECO:0007669"/>
    <property type="project" value="TreeGrafter"/>
</dbReference>
<dbReference type="GO" id="GO:0005737">
    <property type="term" value="C:cytoplasm"/>
    <property type="evidence" value="ECO:0007669"/>
    <property type="project" value="TreeGrafter"/>
</dbReference>
<keyword evidence="2" id="KW-0784">Thiamine biosynthesis</keyword>
<name>A0A4R1LNF8_9SPHI</name>
<dbReference type="InterPro" id="IPR036206">
    <property type="entry name" value="ThiamineP_synth_sf"/>
</dbReference>
<organism evidence="4 5">
    <name type="scientific">Albibacterium bauzanense</name>
    <dbReference type="NCBI Taxonomy" id="653929"/>
    <lineage>
        <taxon>Bacteria</taxon>
        <taxon>Pseudomonadati</taxon>
        <taxon>Bacteroidota</taxon>
        <taxon>Sphingobacteriia</taxon>
        <taxon>Sphingobacteriales</taxon>
        <taxon>Sphingobacteriaceae</taxon>
        <taxon>Albibacterium</taxon>
    </lineage>
</organism>
<evidence type="ECO:0000256" key="2">
    <source>
        <dbReference type="ARBA" id="ARBA00022977"/>
    </source>
</evidence>
<dbReference type="AlphaFoldDB" id="A0A4R1LNF8"/>
<dbReference type="Pfam" id="PF02581">
    <property type="entry name" value="TMP-TENI"/>
    <property type="match status" value="1"/>
</dbReference>
<evidence type="ECO:0000256" key="1">
    <source>
        <dbReference type="ARBA" id="ARBA00004948"/>
    </source>
</evidence>
<sequence>MEIIMERNKISGGVYLVIDPSMNRTMLLKKLEEALSADISVVQIWDNWQGIINKDEAIREICNLCHQYQVPVIINNDWKLLNSFPLDGVHFDVIPEDYDQIKQSIERDFLAGITCNNDLSVIEWADRNQLSYISFCSIFPSLTSSSCELVSFKNIQRARQITSLPIFLAGGIQLNNMQELQELNYDGVAIISGIMGAENPALVAKQYLTLLKNKNNETRNYQ</sequence>
<dbReference type="InterPro" id="IPR022998">
    <property type="entry name" value="ThiamineP_synth_TenI"/>
</dbReference>